<dbReference type="WBParaSite" id="ASIM_0000731801-mRNA-1">
    <property type="protein sequence ID" value="ASIM_0000731801-mRNA-1"/>
    <property type="gene ID" value="ASIM_0000731801"/>
</dbReference>
<organism evidence="1">
    <name type="scientific">Anisakis simplex</name>
    <name type="common">Herring worm</name>
    <dbReference type="NCBI Taxonomy" id="6269"/>
    <lineage>
        <taxon>Eukaryota</taxon>
        <taxon>Metazoa</taxon>
        <taxon>Ecdysozoa</taxon>
        <taxon>Nematoda</taxon>
        <taxon>Chromadorea</taxon>
        <taxon>Rhabditida</taxon>
        <taxon>Spirurina</taxon>
        <taxon>Ascaridomorpha</taxon>
        <taxon>Ascaridoidea</taxon>
        <taxon>Anisakidae</taxon>
        <taxon>Anisakis</taxon>
        <taxon>Anisakis simplex complex</taxon>
    </lineage>
</organism>
<protein>
    <submittedName>
        <fullName evidence="1">Peptidase S1 domain-containing protein</fullName>
    </submittedName>
</protein>
<dbReference type="AlphaFoldDB" id="A0A0M3JI53"/>
<accession>A0A0M3JI53</accession>
<reference evidence="1" key="1">
    <citation type="submission" date="2017-02" db="UniProtKB">
        <authorList>
            <consortium name="WormBaseParasite"/>
        </authorList>
    </citation>
    <scope>IDENTIFICATION</scope>
</reference>
<proteinExistence type="predicted"/>
<name>A0A0M3JI53_ANISI</name>
<sequence length="57" mass="6002">LNAHPEPDSNIALSGRVVVRIIDRWIVAIGDSYASGEGNPDVPIVASKSTTAKWISG</sequence>
<evidence type="ECO:0000313" key="1">
    <source>
        <dbReference type="WBParaSite" id="ASIM_0000731801-mRNA-1"/>
    </source>
</evidence>